<protein>
    <submittedName>
        <fullName evidence="3">Uncharacterized protein</fullName>
    </submittedName>
</protein>
<evidence type="ECO:0000313" key="3">
    <source>
        <dbReference type="WBParaSite" id="Smp_316720.1"/>
    </source>
</evidence>
<proteinExistence type="predicted"/>
<feature type="chain" id="PRO_5024434755" evidence="1">
    <location>
        <begin position="20"/>
        <end position="289"/>
    </location>
</feature>
<reference evidence="2" key="1">
    <citation type="journal article" date="2012" name="PLoS Negl. Trop. Dis.">
        <title>A systematically improved high quality genome and transcriptome of the human blood fluke Schistosoma mansoni.</title>
        <authorList>
            <person name="Protasio A.V."/>
            <person name="Tsai I.J."/>
            <person name="Babbage A."/>
            <person name="Nichol S."/>
            <person name="Hunt M."/>
            <person name="Aslett M.A."/>
            <person name="De Silva N."/>
            <person name="Velarde G.S."/>
            <person name="Anderson T.J."/>
            <person name="Clark R.C."/>
            <person name="Davidson C."/>
            <person name="Dillon G.P."/>
            <person name="Holroyd N.E."/>
            <person name="LoVerde P.T."/>
            <person name="Lloyd C."/>
            <person name="McQuillan J."/>
            <person name="Oliveira G."/>
            <person name="Otto T.D."/>
            <person name="Parker-Manuel S.J."/>
            <person name="Quail M.A."/>
            <person name="Wilson R.A."/>
            <person name="Zerlotini A."/>
            <person name="Dunne D.W."/>
            <person name="Berriman M."/>
        </authorList>
    </citation>
    <scope>NUCLEOTIDE SEQUENCE [LARGE SCALE GENOMIC DNA]</scope>
    <source>
        <strain evidence="2">Puerto Rican</strain>
    </source>
</reference>
<dbReference type="AlphaFoldDB" id="A0A5K4F444"/>
<dbReference type="Proteomes" id="UP000008854">
    <property type="component" value="Unassembled WGS sequence"/>
</dbReference>
<reference evidence="3" key="2">
    <citation type="submission" date="2019-11" db="UniProtKB">
        <authorList>
            <consortium name="WormBaseParasite"/>
        </authorList>
    </citation>
    <scope>IDENTIFICATION</scope>
    <source>
        <strain evidence="3">Puerto Rican</strain>
    </source>
</reference>
<evidence type="ECO:0000256" key="1">
    <source>
        <dbReference type="SAM" id="SignalP"/>
    </source>
</evidence>
<feature type="signal peptide" evidence="1">
    <location>
        <begin position="1"/>
        <end position="19"/>
    </location>
</feature>
<keyword evidence="2" id="KW-1185">Reference proteome</keyword>
<sequence length="289" mass="34071">MMIIFRCLLLLEFLQLLYVENLNVYALHHSHYIITSFAARTDQSCLKLVRLLINIIFYKTKTYLAKNNSFQIDYIDNWMITLKNITIWGFDGLSQINQYDDQFSIEQEEIWLQSNKSQPNSDVSIKEWMMKRDVKLCDIYKIKFSIELNKNVEMFANWLLFPKWNYLTSENNFIHVTLIGLRFNVSLRLFINQNGAVGLKFDHLKITQLSDIQLHTFQDPIYITSKMNSSLNDTVNTFENFTLSWLLDKISLREILFNYLETSVIDILNKNLSHLQSNFTLSKGLGCNV</sequence>
<name>A0A5K4F444_SCHMA</name>
<organism evidence="2 3">
    <name type="scientific">Schistosoma mansoni</name>
    <name type="common">Blood fluke</name>
    <dbReference type="NCBI Taxonomy" id="6183"/>
    <lineage>
        <taxon>Eukaryota</taxon>
        <taxon>Metazoa</taxon>
        <taxon>Spiralia</taxon>
        <taxon>Lophotrochozoa</taxon>
        <taxon>Platyhelminthes</taxon>
        <taxon>Trematoda</taxon>
        <taxon>Digenea</taxon>
        <taxon>Strigeidida</taxon>
        <taxon>Schistosomatoidea</taxon>
        <taxon>Schistosomatidae</taxon>
        <taxon>Schistosoma</taxon>
    </lineage>
</organism>
<keyword evidence="1" id="KW-0732">Signal</keyword>
<dbReference type="InParanoid" id="A0A5K4F444"/>
<accession>A0A5K4F444</accession>
<evidence type="ECO:0000313" key="2">
    <source>
        <dbReference type="Proteomes" id="UP000008854"/>
    </source>
</evidence>
<dbReference type="WBParaSite" id="Smp_316720.1">
    <property type="protein sequence ID" value="Smp_316720.1"/>
    <property type="gene ID" value="Smp_316720"/>
</dbReference>